<dbReference type="InterPro" id="IPR011008">
    <property type="entry name" value="Dimeric_a/b-barrel"/>
</dbReference>
<dbReference type="EMBL" id="JACGWU010000005">
    <property type="protein sequence ID" value="MBA8829523.1"/>
    <property type="molecule type" value="Genomic_DNA"/>
</dbReference>
<dbReference type="Gene3D" id="3.30.70.100">
    <property type="match status" value="1"/>
</dbReference>
<dbReference type="Pfam" id="PF07876">
    <property type="entry name" value="Dabb"/>
    <property type="match status" value="1"/>
</dbReference>
<proteinExistence type="predicted"/>
<dbReference type="InterPro" id="IPR013097">
    <property type="entry name" value="Dabb"/>
</dbReference>
<dbReference type="SMART" id="SM00886">
    <property type="entry name" value="Dabb"/>
    <property type="match status" value="1"/>
</dbReference>
<gene>
    <name evidence="2" type="ORF">FB555_001632</name>
</gene>
<sequence>MSIRHIVIWKLVATDEAGRAEAVAEIRRTLEPLVEQLDELISLSVTPNVAYFGVNGDAILQSEYANLDDLETYLVHPLHVVAVNHLKPLFASRTAIDIEI</sequence>
<keyword evidence="3" id="KW-1185">Reference proteome</keyword>
<dbReference type="PROSITE" id="PS51502">
    <property type="entry name" value="S_R_A_B_BARREL"/>
    <property type="match status" value="1"/>
</dbReference>
<evidence type="ECO:0000313" key="3">
    <source>
        <dbReference type="Proteomes" id="UP000524237"/>
    </source>
</evidence>
<evidence type="ECO:0000259" key="1">
    <source>
        <dbReference type="PROSITE" id="PS51502"/>
    </source>
</evidence>
<dbReference type="PANTHER" id="PTHR37832">
    <property type="entry name" value="BLL2683 PROTEIN"/>
    <property type="match status" value="1"/>
</dbReference>
<organism evidence="2 3">
    <name type="scientific">Alpinimonas psychrophila</name>
    <dbReference type="NCBI Taxonomy" id="748908"/>
    <lineage>
        <taxon>Bacteria</taxon>
        <taxon>Bacillati</taxon>
        <taxon>Actinomycetota</taxon>
        <taxon>Actinomycetes</taxon>
        <taxon>Micrococcales</taxon>
        <taxon>Microbacteriaceae</taxon>
        <taxon>Alpinimonas</taxon>
    </lineage>
</organism>
<protein>
    <recommendedName>
        <fullName evidence="1">Stress-response A/B barrel domain-containing protein</fullName>
    </recommendedName>
</protein>
<dbReference type="PANTHER" id="PTHR37832:SF1">
    <property type="entry name" value="STRESS-RESPONSE A_B BARREL DOMAIN-CONTAINING PROTEIN"/>
    <property type="match status" value="1"/>
</dbReference>
<dbReference type="AlphaFoldDB" id="A0A7W3JUN1"/>
<feature type="domain" description="Stress-response A/B barrel" evidence="1">
    <location>
        <begin position="3"/>
        <end position="98"/>
    </location>
</feature>
<reference evidence="2 3" key="1">
    <citation type="submission" date="2020-07" db="EMBL/GenBank/DDBJ databases">
        <title>Sequencing the genomes of 1000 actinobacteria strains.</title>
        <authorList>
            <person name="Klenk H.-P."/>
        </authorList>
    </citation>
    <scope>NUCLEOTIDE SEQUENCE [LARGE SCALE GENOMIC DNA]</scope>
    <source>
        <strain evidence="2 3">DSM 23737</strain>
    </source>
</reference>
<dbReference type="SUPFAM" id="SSF54909">
    <property type="entry name" value="Dimeric alpha+beta barrel"/>
    <property type="match status" value="1"/>
</dbReference>
<comment type="caution">
    <text evidence="2">The sequence shown here is derived from an EMBL/GenBank/DDBJ whole genome shotgun (WGS) entry which is preliminary data.</text>
</comment>
<dbReference type="RefSeq" id="WP_182484954.1">
    <property type="nucleotide sequence ID" value="NZ_JACGWU010000005.1"/>
</dbReference>
<evidence type="ECO:0000313" key="2">
    <source>
        <dbReference type="EMBL" id="MBA8829523.1"/>
    </source>
</evidence>
<name>A0A7W3JUN1_9MICO</name>
<accession>A0A7W3JUN1</accession>
<dbReference type="Proteomes" id="UP000524237">
    <property type="component" value="Unassembled WGS sequence"/>
</dbReference>